<organism evidence="1 2">
    <name type="scientific">Dreissena polymorpha</name>
    <name type="common">Zebra mussel</name>
    <name type="synonym">Mytilus polymorpha</name>
    <dbReference type="NCBI Taxonomy" id="45954"/>
    <lineage>
        <taxon>Eukaryota</taxon>
        <taxon>Metazoa</taxon>
        <taxon>Spiralia</taxon>
        <taxon>Lophotrochozoa</taxon>
        <taxon>Mollusca</taxon>
        <taxon>Bivalvia</taxon>
        <taxon>Autobranchia</taxon>
        <taxon>Heteroconchia</taxon>
        <taxon>Euheterodonta</taxon>
        <taxon>Imparidentia</taxon>
        <taxon>Neoheterodontei</taxon>
        <taxon>Myida</taxon>
        <taxon>Dreissenoidea</taxon>
        <taxon>Dreissenidae</taxon>
        <taxon>Dreissena</taxon>
    </lineage>
</organism>
<sequence length="56" mass="6465">FSMADAGRRKDTIRHDELPMTIPQALTLTGRTELKLRLFICAFVHAQVLELNQRLQ</sequence>
<feature type="non-terminal residue" evidence="1">
    <location>
        <position position="1"/>
    </location>
</feature>
<proteinExistence type="predicted"/>
<comment type="caution">
    <text evidence="1">The sequence shown here is derived from an EMBL/GenBank/DDBJ whole genome shotgun (WGS) entry which is preliminary data.</text>
</comment>
<dbReference type="EMBL" id="JAIWYP010000008">
    <property type="protein sequence ID" value="KAH3783602.1"/>
    <property type="molecule type" value="Genomic_DNA"/>
</dbReference>
<reference evidence="1" key="2">
    <citation type="submission" date="2020-11" db="EMBL/GenBank/DDBJ databases">
        <authorList>
            <person name="McCartney M.A."/>
            <person name="Auch B."/>
            <person name="Kono T."/>
            <person name="Mallez S."/>
            <person name="Becker A."/>
            <person name="Gohl D.M."/>
            <person name="Silverstein K.A.T."/>
            <person name="Koren S."/>
            <person name="Bechman K.B."/>
            <person name="Herman A."/>
            <person name="Abrahante J.E."/>
            <person name="Garbe J."/>
        </authorList>
    </citation>
    <scope>NUCLEOTIDE SEQUENCE</scope>
    <source>
        <strain evidence="1">Duluth1</strain>
        <tissue evidence="1">Whole animal</tissue>
    </source>
</reference>
<name>A0A9D4ETC2_DREPO</name>
<evidence type="ECO:0000313" key="2">
    <source>
        <dbReference type="Proteomes" id="UP000828390"/>
    </source>
</evidence>
<dbReference type="AlphaFoldDB" id="A0A9D4ETC2"/>
<dbReference type="Proteomes" id="UP000828390">
    <property type="component" value="Unassembled WGS sequence"/>
</dbReference>
<evidence type="ECO:0000313" key="1">
    <source>
        <dbReference type="EMBL" id="KAH3783602.1"/>
    </source>
</evidence>
<protein>
    <submittedName>
        <fullName evidence="1">Uncharacterized protein</fullName>
    </submittedName>
</protein>
<feature type="non-terminal residue" evidence="1">
    <location>
        <position position="56"/>
    </location>
</feature>
<gene>
    <name evidence="1" type="ORF">DPMN_161544</name>
</gene>
<keyword evidence="2" id="KW-1185">Reference proteome</keyword>
<accession>A0A9D4ETC2</accession>
<reference evidence="1" key="1">
    <citation type="journal article" date="2019" name="bioRxiv">
        <title>The Genome of the Zebra Mussel, Dreissena polymorpha: A Resource for Invasive Species Research.</title>
        <authorList>
            <person name="McCartney M.A."/>
            <person name="Auch B."/>
            <person name="Kono T."/>
            <person name="Mallez S."/>
            <person name="Zhang Y."/>
            <person name="Obille A."/>
            <person name="Becker A."/>
            <person name="Abrahante J.E."/>
            <person name="Garbe J."/>
            <person name="Badalamenti J.P."/>
            <person name="Herman A."/>
            <person name="Mangelson H."/>
            <person name="Liachko I."/>
            <person name="Sullivan S."/>
            <person name="Sone E.D."/>
            <person name="Koren S."/>
            <person name="Silverstein K.A.T."/>
            <person name="Beckman K.B."/>
            <person name="Gohl D.M."/>
        </authorList>
    </citation>
    <scope>NUCLEOTIDE SEQUENCE</scope>
    <source>
        <strain evidence="1">Duluth1</strain>
        <tissue evidence="1">Whole animal</tissue>
    </source>
</reference>